<evidence type="ECO:0000313" key="7">
    <source>
        <dbReference type="WBParaSite" id="ACRNAN_Path_184.g653.t1"/>
    </source>
</evidence>
<dbReference type="GO" id="GO:0008239">
    <property type="term" value="F:dipeptidyl-peptidase activity"/>
    <property type="evidence" value="ECO:0007669"/>
    <property type="project" value="TreeGrafter"/>
</dbReference>
<keyword evidence="4" id="KW-0378">Hydrolase</keyword>
<dbReference type="AlphaFoldDB" id="A0A914C356"/>
<keyword evidence="3" id="KW-0732">Signal</keyword>
<keyword evidence="5" id="KW-0325">Glycoprotein</keyword>
<organism evidence="6 7">
    <name type="scientific">Acrobeloides nanus</name>
    <dbReference type="NCBI Taxonomy" id="290746"/>
    <lineage>
        <taxon>Eukaryota</taxon>
        <taxon>Metazoa</taxon>
        <taxon>Ecdysozoa</taxon>
        <taxon>Nematoda</taxon>
        <taxon>Chromadorea</taxon>
        <taxon>Rhabditida</taxon>
        <taxon>Tylenchina</taxon>
        <taxon>Cephalobomorpha</taxon>
        <taxon>Cephaloboidea</taxon>
        <taxon>Cephalobidae</taxon>
        <taxon>Acrobeloides</taxon>
    </lineage>
</organism>
<dbReference type="InterPro" id="IPR029058">
    <property type="entry name" value="AB_hydrolase_fold"/>
</dbReference>
<evidence type="ECO:0000313" key="6">
    <source>
        <dbReference type="Proteomes" id="UP000887540"/>
    </source>
</evidence>
<dbReference type="PANTHER" id="PTHR11010">
    <property type="entry name" value="PROTEASE S28 PRO-X CARBOXYPEPTIDASE-RELATED"/>
    <property type="match status" value="1"/>
</dbReference>
<dbReference type="Gene3D" id="3.40.50.1820">
    <property type="entry name" value="alpha/beta hydrolase"/>
    <property type="match status" value="1"/>
</dbReference>
<name>A0A914C356_9BILA</name>
<dbReference type="GO" id="GO:0070008">
    <property type="term" value="F:serine-type exopeptidase activity"/>
    <property type="evidence" value="ECO:0007669"/>
    <property type="project" value="InterPro"/>
</dbReference>
<accession>A0A914C356</accession>
<comment type="similarity">
    <text evidence="1">Belongs to the peptidase S28 family.</text>
</comment>
<dbReference type="PANTHER" id="PTHR11010:SF104">
    <property type="entry name" value="SERINE PROTEASE PCP-1-RELATED"/>
    <property type="match status" value="1"/>
</dbReference>
<dbReference type="InterPro" id="IPR008758">
    <property type="entry name" value="Peptidase_S28"/>
</dbReference>
<sequence>MGTDQPEYNYTVSWYENMPVDHFSYTNGDVFDLKFVYNLDYYEEGGPIFFYTGNQERIEVFINNTGIIWDIAPLFKAAVVFAEHRYYGDTKPYGNNSYDV</sequence>
<keyword evidence="2" id="KW-0645">Protease</keyword>
<reference evidence="7" key="1">
    <citation type="submission" date="2022-11" db="UniProtKB">
        <authorList>
            <consortium name="WormBaseParasite"/>
        </authorList>
    </citation>
    <scope>IDENTIFICATION</scope>
</reference>
<proteinExistence type="inferred from homology"/>
<evidence type="ECO:0000256" key="2">
    <source>
        <dbReference type="ARBA" id="ARBA00022670"/>
    </source>
</evidence>
<protein>
    <submittedName>
        <fullName evidence="7">Uncharacterized protein</fullName>
    </submittedName>
</protein>
<dbReference type="Pfam" id="PF05577">
    <property type="entry name" value="Peptidase_S28"/>
    <property type="match status" value="1"/>
</dbReference>
<evidence type="ECO:0000256" key="1">
    <source>
        <dbReference type="ARBA" id="ARBA00011079"/>
    </source>
</evidence>
<dbReference type="WBParaSite" id="ACRNAN_Path_184.g653.t1">
    <property type="protein sequence ID" value="ACRNAN_Path_184.g653.t1"/>
    <property type="gene ID" value="ACRNAN_Path_184.g653"/>
</dbReference>
<dbReference type="Proteomes" id="UP000887540">
    <property type="component" value="Unplaced"/>
</dbReference>
<evidence type="ECO:0000256" key="3">
    <source>
        <dbReference type="ARBA" id="ARBA00022729"/>
    </source>
</evidence>
<evidence type="ECO:0000256" key="4">
    <source>
        <dbReference type="ARBA" id="ARBA00022801"/>
    </source>
</evidence>
<dbReference type="GO" id="GO:0006508">
    <property type="term" value="P:proteolysis"/>
    <property type="evidence" value="ECO:0007669"/>
    <property type="project" value="UniProtKB-KW"/>
</dbReference>
<keyword evidence="6" id="KW-1185">Reference proteome</keyword>
<evidence type="ECO:0000256" key="5">
    <source>
        <dbReference type="ARBA" id="ARBA00023180"/>
    </source>
</evidence>